<sequence>NDYDAFVRIFNADGSARSGQITVHDPALSGQNNTAISSLSDGNFIVSWTNTVDHGVWGPNNTEISARIFNPEGQAITDVITVNQHLTGFQDQTDVTSLANGNFIITWQSQDPNVDGDNYGVSARIYDAAGTPLSNEFTLNTTNISGAQQTPEITSLTTGGFVAVFSSTDGLFARVFDANGQALTDEFKVDSRNSYFNSPNVVGLEDGGFAV</sequence>
<evidence type="ECO:0000313" key="2">
    <source>
        <dbReference type="Proteomes" id="UP001069802"/>
    </source>
</evidence>
<accession>A0ABT4LPV9</accession>
<gene>
    <name evidence="1" type="ORF">O4H49_20535</name>
</gene>
<dbReference type="SUPFAM" id="SSF101898">
    <property type="entry name" value="NHL repeat"/>
    <property type="match status" value="1"/>
</dbReference>
<proteinExistence type="predicted"/>
<feature type="non-terminal residue" evidence="1">
    <location>
        <position position="1"/>
    </location>
</feature>
<feature type="non-terminal residue" evidence="1">
    <location>
        <position position="211"/>
    </location>
</feature>
<reference evidence="1" key="1">
    <citation type="submission" date="2022-12" db="EMBL/GenBank/DDBJ databases">
        <title>Bacterial isolates from different developmental stages of Nematostella vectensis.</title>
        <authorList>
            <person name="Fraune S."/>
        </authorList>
    </citation>
    <scope>NUCLEOTIDE SEQUENCE</scope>
    <source>
        <strain evidence="1">G21630-S1</strain>
    </source>
</reference>
<organism evidence="1 2">
    <name type="scientific">Kiloniella laminariae</name>
    <dbReference type="NCBI Taxonomy" id="454162"/>
    <lineage>
        <taxon>Bacteria</taxon>
        <taxon>Pseudomonadati</taxon>
        <taxon>Pseudomonadota</taxon>
        <taxon>Alphaproteobacteria</taxon>
        <taxon>Rhodospirillales</taxon>
        <taxon>Kiloniellaceae</taxon>
        <taxon>Kiloniella</taxon>
    </lineage>
</organism>
<comment type="caution">
    <text evidence="1">The sequence shown here is derived from an EMBL/GenBank/DDBJ whole genome shotgun (WGS) entry which is preliminary data.</text>
</comment>
<dbReference type="RefSeq" id="WP_269425297.1">
    <property type="nucleotide sequence ID" value="NZ_JAPWGY010000036.1"/>
</dbReference>
<dbReference type="Proteomes" id="UP001069802">
    <property type="component" value="Unassembled WGS sequence"/>
</dbReference>
<evidence type="ECO:0000313" key="1">
    <source>
        <dbReference type="EMBL" id="MCZ4283177.1"/>
    </source>
</evidence>
<name>A0ABT4LPV9_9PROT</name>
<dbReference type="EMBL" id="JAPWGY010000036">
    <property type="protein sequence ID" value="MCZ4283177.1"/>
    <property type="molecule type" value="Genomic_DNA"/>
</dbReference>
<keyword evidence="2" id="KW-1185">Reference proteome</keyword>
<protein>
    <submittedName>
        <fullName evidence="1">Uncharacterized protein</fullName>
    </submittedName>
</protein>